<name>A0AAD4QSN1_9AGAM</name>
<dbReference type="EMBL" id="WTXG01000002">
    <property type="protein sequence ID" value="KAI0307215.1"/>
    <property type="molecule type" value="Genomic_DNA"/>
</dbReference>
<organism evidence="7 8">
    <name type="scientific">Multifurca ochricompacta</name>
    <dbReference type="NCBI Taxonomy" id="376703"/>
    <lineage>
        <taxon>Eukaryota</taxon>
        <taxon>Fungi</taxon>
        <taxon>Dikarya</taxon>
        <taxon>Basidiomycota</taxon>
        <taxon>Agaricomycotina</taxon>
        <taxon>Agaricomycetes</taxon>
        <taxon>Russulales</taxon>
        <taxon>Russulaceae</taxon>
        <taxon>Multifurca</taxon>
    </lineage>
</organism>
<gene>
    <name evidence="7" type="ORF">B0F90DRAFT_536954</name>
</gene>
<dbReference type="GO" id="GO:0010333">
    <property type="term" value="F:terpene synthase activity"/>
    <property type="evidence" value="ECO:0007669"/>
    <property type="project" value="InterPro"/>
</dbReference>
<comment type="similarity">
    <text evidence="2 6">Belongs to the terpene synthase family.</text>
</comment>
<evidence type="ECO:0000256" key="5">
    <source>
        <dbReference type="ARBA" id="ARBA00023239"/>
    </source>
</evidence>
<dbReference type="AlphaFoldDB" id="A0AAD4QSN1"/>
<dbReference type="GO" id="GO:0046872">
    <property type="term" value="F:metal ion binding"/>
    <property type="evidence" value="ECO:0007669"/>
    <property type="project" value="UniProtKB-KW"/>
</dbReference>
<dbReference type="SUPFAM" id="SSF48576">
    <property type="entry name" value="Terpenoid synthases"/>
    <property type="match status" value="1"/>
</dbReference>
<evidence type="ECO:0000256" key="3">
    <source>
        <dbReference type="ARBA" id="ARBA00022723"/>
    </source>
</evidence>
<dbReference type="Gene3D" id="1.10.600.10">
    <property type="entry name" value="Farnesyl Diphosphate Synthase"/>
    <property type="match status" value="1"/>
</dbReference>
<reference evidence="7" key="1">
    <citation type="journal article" date="2022" name="New Phytol.">
        <title>Evolutionary transition to the ectomycorrhizal habit in the genomes of a hyperdiverse lineage of mushroom-forming fungi.</title>
        <authorList>
            <person name="Looney B."/>
            <person name="Miyauchi S."/>
            <person name="Morin E."/>
            <person name="Drula E."/>
            <person name="Courty P.E."/>
            <person name="Kohler A."/>
            <person name="Kuo A."/>
            <person name="LaButti K."/>
            <person name="Pangilinan J."/>
            <person name="Lipzen A."/>
            <person name="Riley R."/>
            <person name="Andreopoulos W."/>
            <person name="He G."/>
            <person name="Johnson J."/>
            <person name="Nolan M."/>
            <person name="Tritt A."/>
            <person name="Barry K.W."/>
            <person name="Grigoriev I.V."/>
            <person name="Nagy L.G."/>
            <person name="Hibbett D."/>
            <person name="Henrissat B."/>
            <person name="Matheny P.B."/>
            <person name="Labbe J."/>
            <person name="Martin F.M."/>
        </authorList>
    </citation>
    <scope>NUCLEOTIDE SEQUENCE</scope>
    <source>
        <strain evidence="7">BPL690</strain>
    </source>
</reference>
<dbReference type="Proteomes" id="UP001203297">
    <property type="component" value="Unassembled WGS sequence"/>
</dbReference>
<dbReference type="InterPro" id="IPR008949">
    <property type="entry name" value="Isoprenoid_synthase_dom_sf"/>
</dbReference>
<evidence type="ECO:0000256" key="1">
    <source>
        <dbReference type="ARBA" id="ARBA00001946"/>
    </source>
</evidence>
<evidence type="ECO:0000256" key="6">
    <source>
        <dbReference type="RuleBase" id="RU366034"/>
    </source>
</evidence>
<dbReference type="PANTHER" id="PTHR35201">
    <property type="entry name" value="TERPENE SYNTHASE"/>
    <property type="match status" value="1"/>
</dbReference>
<evidence type="ECO:0000313" key="8">
    <source>
        <dbReference type="Proteomes" id="UP001203297"/>
    </source>
</evidence>
<protein>
    <recommendedName>
        <fullName evidence="6">Terpene synthase</fullName>
        <ecNumber evidence="6">4.2.3.-</ecNumber>
    </recommendedName>
</protein>
<evidence type="ECO:0000313" key="7">
    <source>
        <dbReference type="EMBL" id="KAI0307215.1"/>
    </source>
</evidence>
<keyword evidence="5 6" id="KW-0456">Lyase</keyword>
<keyword evidence="3 6" id="KW-0479">Metal-binding</keyword>
<keyword evidence="4 6" id="KW-0460">Magnesium</keyword>
<sequence>MPSLSSYILPDLFSLSTTFRDATNPFWKRASAESRRWVNSYAVFADRRRAFFFQGQSELLSSHCYPYAGYEQFRTCCDLVNLLFVIDELSDEQCYGDARHTGDIFLRVMRDPTWSDGSKLARMTTDFRARLITTIKPRTFRRFLEHCDAYIDSVVQEAGLRDRGEILKLDEYIHLRRENSAVRVCFGVISYILGIDLPDEVFVDPVFQRIYFSAVDMVCWANDLYSYNMELNSGLEGNNFITVLMETQNMDIQAACDFVGRHYKRLMDDFLSAKASLRSFGPEVDVDVKRYIEACQHWPAGNLVWSFETPRYFGARRDQILRTRIVPLKPLEREPFKEED</sequence>
<dbReference type="PANTHER" id="PTHR35201:SF4">
    <property type="entry name" value="BETA-PINACENE SYNTHASE-RELATED"/>
    <property type="match status" value="1"/>
</dbReference>
<evidence type="ECO:0000256" key="2">
    <source>
        <dbReference type="ARBA" id="ARBA00006333"/>
    </source>
</evidence>
<dbReference type="GO" id="GO:0008299">
    <property type="term" value="P:isoprenoid biosynthetic process"/>
    <property type="evidence" value="ECO:0007669"/>
    <property type="project" value="UniProtKB-ARBA"/>
</dbReference>
<comment type="cofactor">
    <cofactor evidence="1 6">
        <name>Mg(2+)</name>
        <dbReference type="ChEBI" id="CHEBI:18420"/>
    </cofactor>
</comment>
<evidence type="ECO:0000256" key="4">
    <source>
        <dbReference type="ARBA" id="ARBA00022842"/>
    </source>
</evidence>
<dbReference type="SFLD" id="SFLDG01020">
    <property type="entry name" value="Terpene_Cyclase_Like_2"/>
    <property type="match status" value="1"/>
</dbReference>
<dbReference type="SFLD" id="SFLDS00005">
    <property type="entry name" value="Isoprenoid_Synthase_Type_I"/>
    <property type="match status" value="1"/>
</dbReference>
<dbReference type="EC" id="4.2.3.-" evidence="6"/>
<dbReference type="InterPro" id="IPR034686">
    <property type="entry name" value="Terpene_cyclase-like_2"/>
</dbReference>
<comment type="caution">
    <text evidence="7">The sequence shown here is derived from an EMBL/GenBank/DDBJ whole genome shotgun (WGS) entry which is preliminary data.</text>
</comment>
<keyword evidence="8" id="KW-1185">Reference proteome</keyword>
<dbReference type="Pfam" id="PF19086">
    <property type="entry name" value="Terpene_syn_C_2"/>
    <property type="match status" value="1"/>
</dbReference>
<proteinExistence type="inferred from homology"/>
<accession>A0AAD4QSN1</accession>